<evidence type="ECO:0000256" key="7">
    <source>
        <dbReference type="ARBA" id="ARBA00022779"/>
    </source>
</evidence>
<dbReference type="EMBL" id="CP032823">
    <property type="protein sequence ID" value="AYJ80876.1"/>
    <property type="molecule type" value="Genomic_DNA"/>
</dbReference>
<keyword evidence="6 10" id="KW-0812">Transmembrane</keyword>
<dbReference type="GeneID" id="56461993"/>
<evidence type="ECO:0000256" key="4">
    <source>
        <dbReference type="ARBA" id="ARBA00022475"/>
    </source>
</evidence>
<dbReference type="Pfam" id="PF03748">
    <property type="entry name" value="FliL"/>
    <property type="match status" value="1"/>
</dbReference>
<organism evidence="12 13">
    <name type="scientific">Aliarcobacter cryaerophilus ATCC 43158</name>
    <dbReference type="NCBI Taxonomy" id="1032070"/>
    <lineage>
        <taxon>Bacteria</taxon>
        <taxon>Pseudomonadati</taxon>
        <taxon>Campylobacterota</taxon>
        <taxon>Epsilonproteobacteria</taxon>
        <taxon>Campylobacterales</taxon>
        <taxon>Arcobacteraceae</taxon>
        <taxon>Aliarcobacter</taxon>
    </lineage>
</organism>
<dbReference type="GO" id="GO:0006935">
    <property type="term" value="P:chemotaxis"/>
    <property type="evidence" value="ECO:0007669"/>
    <property type="project" value="UniProtKB-KW"/>
</dbReference>
<evidence type="ECO:0000256" key="8">
    <source>
        <dbReference type="ARBA" id="ARBA00022989"/>
    </source>
</evidence>
<evidence type="ECO:0000313" key="12">
    <source>
        <dbReference type="EMBL" id="AYJ80876.1"/>
    </source>
</evidence>
<evidence type="ECO:0000256" key="9">
    <source>
        <dbReference type="ARBA" id="ARBA00023136"/>
    </source>
</evidence>
<evidence type="ECO:0000256" key="11">
    <source>
        <dbReference type="SAM" id="MobiDB-lite"/>
    </source>
</evidence>
<dbReference type="GO" id="GO:0071978">
    <property type="term" value="P:bacterial-type flagellum-dependent swarming motility"/>
    <property type="evidence" value="ECO:0007669"/>
    <property type="project" value="TreeGrafter"/>
</dbReference>
<evidence type="ECO:0000256" key="1">
    <source>
        <dbReference type="ARBA" id="ARBA00002254"/>
    </source>
</evidence>
<evidence type="ECO:0000256" key="6">
    <source>
        <dbReference type="ARBA" id="ARBA00022692"/>
    </source>
</evidence>
<sequence>MADENEVVKKTSDGKGLLIVLLVLVIVLIMAVAGGTYFLLNKISASNQGSNNNNTEELAKTSSSSPSSNDAKFKADVNELVLNLTDSKGREKIMKLSFSIRSSDPLIATIVQDYLAEITDVVITQISSRSSEELLTVGGKNLLKDELVGEINNVINYVTKTNSNVVNNILFTTFVIK</sequence>
<dbReference type="PANTHER" id="PTHR35091:SF2">
    <property type="entry name" value="FLAGELLAR PROTEIN FLIL"/>
    <property type="match status" value="1"/>
</dbReference>
<keyword evidence="7 10" id="KW-0283">Flagellar rotation</keyword>
<evidence type="ECO:0000256" key="2">
    <source>
        <dbReference type="ARBA" id="ARBA00004162"/>
    </source>
</evidence>
<feature type="transmembrane region" description="Helical" evidence="10">
    <location>
        <begin position="17"/>
        <end position="40"/>
    </location>
</feature>
<feature type="compositionally biased region" description="Polar residues" evidence="11">
    <location>
        <begin position="50"/>
        <end position="70"/>
    </location>
</feature>
<keyword evidence="4 10" id="KW-1003">Cell membrane</keyword>
<reference evidence="12 13" key="1">
    <citation type="submission" date="2018-10" db="EMBL/GenBank/DDBJ databases">
        <title>Complete genome sequences of Arcobacter cryaerophilus strains ATCC 43158 and ATCC 49615.</title>
        <authorList>
            <person name="Miller W.G."/>
            <person name="Yee E."/>
            <person name="Bono J.L."/>
        </authorList>
    </citation>
    <scope>NUCLEOTIDE SEQUENCE [LARGE SCALE GENOMIC DNA]</scope>
    <source>
        <strain evidence="12 13">ATCC 43158</strain>
    </source>
</reference>
<evidence type="ECO:0000313" key="13">
    <source>
        <dbReference type="Proteomes" id="UP000273809"/>
    </source>
</evidence>
<keyword evidence="5 10" id="KW-0145">Chemotaxis</keyword>
<dbReference type="InterPro" id="IPR005503">
    <property type="entry name" value="FliL"/>
</dbReference>
<keyword evidence="12" id="KW-0966">Cell projection</keyword>
<dbReference type="GO" id="GO:0005886">
    <property type="term" value="C:plasma membrane"/>
    <property type="evidence" value="ECO:0007669"/>
    <property type="project" value="UniProtKB-SubCell"/>
</dbReference>
<accession>A0AAD0XB31</accession>
<evidence type="ECO:0000256" key="5">
    <source>
        <dbReference type="ARBA" id="ARBA00022500"/>
    </source>
</evidence>
<comment type="similarity">
    <text evidence="3 10">Belongs to the FliL family.</text>
</comment>
<evidence type="ECO:0000256" key="3">
    <source>
        <dbReference type="ARBA" id="ARBA00008281"/>
    </source>
</evidence>
<keyword evidence="9 10" id="KW-0472">Membrane</keyword>
<feature type="region of interest" description="Disordered" evidence="11">
    <location>
        <begin position="50"/>
        <end position="71"/>
    </location>
</feature>
<dbReference type="RefSeq" id="WP_105916847.1">
    <property type="nucleotide sequence ID" value="NZ_CP021072.1"/>
</dbReference>
<protein>
    <recommendedName>
        <fullName evidence="10">Flagellar protein FliL</fullName>
    </recommendedName>
</protein>
<dbReference type="KEGG" id="acre:ACRYA_1778"/>
<dbReference type="PANTHER" id="PTHR35091">
    <property type="entry name" value="FLAGELLAR PROTEIN FLIL"/>
    <property type="match status" value="1"/>
</dbReference>
<dbReference type="GO" id="GO:0009425">
    <property type="term" value="C:bacterial-type flagellum basal body"/>
    <property type="evidence" value="ECO:0007669"/>
    <property type="project" value="InterPro"/>
</dbReference>
<keyword evidence="12" id="KW-0282">Flagellum</keyword>
<comment type="subcellular location">
    <subcellularLocation>
        <location evidence="2">Cell membrane</location>
        <topology evidence="2">Single-pass membrane protein</topology>
    </subcellularLocation>
</comment>
<comment type="function">
    <text evidence="1 10">Controls the rotational direction of flagella during chemotaxis.</text>
</comment>
<name>A0AAD0XB31_9BACT</name>
<proteinExistence type="inferred from homology"/>
<evidence type="ECO:0000256" key="10">
    <source>
        <dbReference type="RuleBase" id="RU364125"/>
    </source>
</evidence>
<dbReference type="AlphaFoldDB" id="A0AAD0XB31"/>
<gene>
    <name evidence="12" type="primary">fliL</name>
    <name evidence="12" type="ORF">ACRYA_1778</name>
</gene>
<dbReference type="Proteomes" id="UP000273809">
    <property type="component" value="Chromosome"/>
</dbReference>
<keyword evidence="8 10" id="KW-1133">Transmembrane helix</keyword>
<keyword evidence="12" id="KW-0969">Cilium</keyword>